<keyword evidence="6" id="KW-0303">Gap junction</keyword>
<keyword evidence="7" id="KW-0965">Cell junction</keyword>
<evidence type="ECO:0000313" key="14">
    <source>
        <dbReference type="Proteomes" id="UP000886998"/>
    </source>
</evidence>
<evidence type="ECO:0000256" key="7">
    <source>
        <dbReference type="ARBA" id="ARBA00022949"/>
    </source>
</evidence>
<accession>A0A8X6WQW8</accession>
<dbReference type="GO" id="GO:0005886">
    <property type="term" value="C:plasma membrane"/>
    <property type="evidence" value="ECO:0007669"/>
    <property type="project" value="UniProtKB-SubCell"/>
</dbReference>
<dbReference type="AlphaFoldDB" id="A0A8X6WQW8"/>
<keyword evidence="8 12" id="KW-1133">Transmembrane helix</keyword>
<evidence type="ECO:0000256" key="6">
    <source>
        <dbReference type="ARBA" id="ARBA00022868"/>
    </source>
</evidence>
<organism evidence="13 14">
    <name type="scientific">Trichonephila inaurata madagascariensis</name>
    <dbReference type="NCBI Taxonomy" id="2747483"/>
    <lineage>
        <taxon>Eukaryota</taxon>
        <taxon>Metazoa</taxon>
        <taxon>Ecdysozoa</taxon>
        <taxon>Arthropoda</taxon>
        <taxon>Chelicerata</taxon>
        <taxon>Arachnida</taxon>
        <taxon>Araneae</taxon>
        <taxon>Araneomorphae</taxon>
        <taxon>Entelegynae</taxon>
        <taxon>Araneoidea</taxon>
        <taxon>Nephilidae</taxon>
        <taxon>Trichonephila</taxon>
        <taxon>Trichonephila inaurata</taxon>
    </lineage>
</organism>
<evidence type="ECO:0000256" key="2">
    <source>
        <dbReference type="ARBA" id="ARBA00004651"/>
    </source>
</evidence>
<dbReference type="PROSITE" id="PS51013">
    <property type="entry name" value="PANNEXIN"/>
    <property type="match status" value="1"/>
</dbReference>
<evidence type="ECO:0000313" key="13">
    <source>
        <dbReference type="EMBL" id="GFY39654.1"/>
    </source>
</evidence>
<comment type="function">
    <text evidence="12">Structural component of the gap junctions.</text>
</comment>
<keyword evidence="11 12" id="KW-0407">Ion channel</keyword>
<keyword evidence="5 12" id="KW-0812">Transmembrane</keyword>
<evidence type="ECO:0000256" key="8">
    <source>
        <dbReference type="ARBA" id="ARBA00022989"/>
    </source>
</evidence>
<comment type="caution">
    <text evidence="13">The sequence shown here is derived from an EMBL/GenBank/DDBJ whole genome shotgun (WGS) entry which is preliminary data.</text>
</comment>
<sequence>MAASRFLLLSAWFYALTCHSCGWALKTFHGIWMVLIRSLISHEFYLYLHYTCTSLMLVSMALCVILGVVFNTLHPLHGAYALGQLLDKCWINSTDSGLKSMSDEVRSRGADVFTVNKSNTQPALYPKVTLFLLCQAASFAVLRFIWHFVKKDYVYNIINFIESSVSKKLHEEINNTFVIKMLIKKFGKRRKCFALLKLAEIISILNVLVQFCLTNFYFEEQIFSNPITLSVTFNSNWTAKCDYTIKLRQISKCIFRYRDSSTDFQSYNASCSFTTYSIYQSLEKILCIYFLVLATVTAMKIIWNILIFLFPDLRFWSTFKRREEELGPIVRYLKAIINQCSVEDWFLLDLLCTNLYSLDLEPVVKEFALKLHDKRLICLNENSISWIHDPEKLGVIKRNTRLGSSKHKNI</sequence>
<reference evidence="13" key="1">
    <citation type="submission" date="2020-08" db="EMBL/GenBank/DDBJ databases">
        <title>Multicomponent nature underlies the extraordinary mechanical properties of spider dragline silk.</title>
        <authorList>
            <person name="Kono N."/>
            <person name="Nakamura H."/>
            <person name="Mori M."/>
            <person name="Yoshida Y."/>
            <person name="Ohtoshi R."/>
            <person name="Malay A.D."/>
            <person name="Moran D.A.P."/>
            <person name="Tomita M."/>
            <person name="Numata K."/>
            <person name="Arakawa K."/>
        </authorList>
    </citation>
    <scope>NUCLEOTIDE SEQUENCE</scope>
</reference>
<feature type="transmembrane region" description="Helical" evidence="12">
    <location>
        <begin position="288"/>
        <end position="310"/>
    </location>
</feature>
<evidence type="ECO:0000256" key="1">
    <source>
        <dbReference type="ARBA" id="ARBA00004610"/>
    </source>
</evidence>
<keyword evidence="4" id="KW-1003">Cell membrane</keyword>
<dbReference type="GO" id="GO:0034220">
    <property type="term" value="P:monoatomic ion transmembrane transport"/>
    <property type="evidence" value="ECO:0007669"/>
    <property type="project" value="UniProtKB-KW"/>
</dbReference>
<dbReference type="Proteomes" id="UP000886998">
    <property type="component" value="Unassembled WGS sequence"/>
</dbReference>
<dbReference type="EMBL" id="BMAV01001481">
    <property type="protein sequence ID" value="GFY39654.1"/>
    <property type="molecule type" value="Genomic_DNA"/>
</dbReference>
<comment type="similarity">
    <text evidence="12">Belongs to the pannexin family.</text>
</comment>
<comment type="caution">
    <text evidence="12">Lacks conserved residue(s) required for the propagation of feature annotation.</text>
</comment>
<comment type="subcellular location">
    <subcellularLocation>
        <location evidence="1">Cell junction</location>
        <location evidence="1">Gap junction</location>
    </subcellularLocation>
    <subcellularLocation>
        <location evidence="2 12">Cell membrane</location>
        <topology evidence="2 12">Multi-pass membrane protein</topology>
    </subcellularLocation>
</comment>
<keyword evidence="3 12" id="KW-0813">Transport</keyword>
<feature type="transmembrane region" description="Helical" evidence="12">
    <location>
        <begin position="55"/>
        <end position="73"/>
    </location>
</feature>
<keyword evidence="9 12" id="KW-0406">Ion transport</keyword>
<gene>
    <name evidence="13" type="primary">inx2_4</name>
    <name evidence="12" type="synonym">inx</name>
    <name evidence="13" type="ORF">TNIN_177061</name>
</gene>
<evidence type="ECO:0000256" key="3">
    <source>
        <dbReference type="ARBA" id="ARBA00022448"/>
    </source>
</evidence>
<evidence type="ECO:0000256" key="12">
    <source>
        <dbReference type="RuleBase" id="RU010713"/>
    </source>
</evidence>
<dbReference type="OrthoDB" id="10333576at2759"/>
<evidence type="ECO:0000256" key="10">
    <source>
        <dbReference type="ARBA" id="ARBA00023136"/>
    </source>
</evidence>
<evidence type="ECO:0000256" key="4">
    <source>
        <dbReference type="ARBA" id="ARBA00022475"/>
    </source>
</evidence>
<evidence type="ECO:0000256" key="5">
    <source>
        <dbReference type="ARBA" id="ARBA00022692"/>
    </source>
</evidence>
<protein>
    <recommendedName>
        <fullName evidence="12">Innexin</fullName>
    </recommendedName>
</protein>
<dbReference type="InterPro" id="IPR000990">
    <property type="entry name" value="Innexin"/>
</dbReference>
<keyword evidence="10 12" id="KW-0472">Membrane</keyword>
<feature type="transmembrane region" description="Helical" evidence="12">
    <location>
        <begin position="128"/>
        <end position="146"/>
    </location>
</feature>
<proteinExistence type="inferred from homology"/>
<name>A0A8X6WQW8_9ARAC</name>
<evidence type="ECO:0000256" key="11">
    <source>
        <dbReference type="ARBA" id="ARBA00023303"/>
    </source>
</evidence>
<dbReference type="GO" id="GO:0005921">
    <property type="term" value="C:gap junction"/>
    <property type="evidence" value="ECO:0007669"/>
    <property type="project" value="UniProtKB-SubCell"/>
</dbReference>
<evidence type="ECO:0000256" key="9">
    <source>
        <dbReference type="ARBA" id="ARBA00023065"/>
    </source>
</evidence>
<keyword evidence="14" id="KW-1185">Reference proteome</keyword>
<dbReference type="Pfam" id="PF00876">
    <property type="entry name" value="Innexin"/>
    <property type="match status" value="1"/>
</dbReference>